<proteinExistence type="predicted"/>
<dbReference type="Proteomes" id="UP000887565">
    <property type="component" value="Unplaced"/>
</dbReference>
<name>A0A915IAC1_ROMCU</name>
<accession>A0A915IAC1</accession>
<reference evidence="2" key="1">
    <citation type="submission" date="2022-11" db="UniProtKB">
        <authorList>
            <consortium name="WormBaseParasite"/>
        </authorList>
    </citation>
    <scope>IDENTIFICATION</scope>
</reference>
<dbReference type="AlphaFoldDB" id="A0A915IAC1"/>
<evidence type="ECO:0000313" key="1">
    <source>
        <dbReference type="Proteomes" id="UP000887565"/>
    </source>
</evidence>
<organism evidence="1 2">
    <name type="scientific">Romanomermis culicivorax</name>
    <name type="common">Nematode worm</name>
    <dbReference type="NCBI Taxonomy" id="13658"/>
    <lineage>
        <taxon>Eukaryota</taxon>
        <taxon>Metazoa</taxon>
        <taxon>Ecdysozoa</taxon>
        <taxon>Nematoda</taxon>
        <taxon>Enoplea</taxon>
        <taxon>Dorylaimia</taxon>
        <taxon>Mermithida</taxon>
        <taxon>Mermithoidea</taxon>
        <taxon>Mermithidae</taxon>
        <taxon>Romanomermis</taxon>
    </lineage>
</organism>
<dbReference type="WBParaSite" id="nRc.2.0.1.t11124-RA">
    <property type="protein sequence ID" value="nRc.2.0.1.t11124-RA"/>
    <property type="gene ID" value="nRc.2.0.1.g11124"/>
</dbReference>
<keyword evidence="1" id="KW-1185">Reference proteome</keyword>
<sequence length="125" mass="13917">MTIRPPFLLVKSGNVPAVTKAICVYVGVASSKVTPKFGVFPSLAIKSINNLVQVKIGDWLAIIYDDEWWVHIVDSVFEENEDLSARFLHPSKSRTIKFPVKDDKCWLPMTSVMDKSPAIAISSPK</sequence>
<evidence type="ECO:0000313" key="2">
    <source>
        <dbReference type="WBParaSite" id="nRc.2.0.1.t11124-RA"/>
    </source>
</evidence>
<protein>
    <submittedName>
        <fullName evidence="2">Uncharacterized protein</fullName>
    </submittedName>
</protein>